<organism evidence="2 3">
    <name type="scientific">Trichuris suis</name>
    <name type="common">pig whipworm</name>
    <dbReference type="NCBI Taxonomy" id="68888"/>
    <lineage>
        <taxon>Eukaryota</taxon>
        <taxon>Metazoa</taxon>
        <taxon>Ecdysozoa</taxon>
        <taxon>Nematoda</taxon>
        <taxon>Enoplea</taxon>
        <taxon>Dorylaimia</taxon>
        <taxon>Trichinellida</taxon>
        <taxon>Trichuridae</taxon>
        <taxon>Trichuris</taxon>
    </lineage>
</organism>
<sequence>MLHGAPRLFDKKRPSETARREQGKPFTGAVCNETKSQCLLPIVPLMLVAPDGRRYRTCALLDSGSEVSMIHMDVANALGLHGPKELSLYVLRPTASCKRPSCVFQNYVDRWPVFAKHRRRLCCSQVTIAGANYGHEHCHTALPIPPLCRYGY</sequence>
<dbReference type="EMBL" id="KL363341">
    <property type="protein sequence ID" value="KFD47062.1"/>
    <property type="molecule type" value="Genomic_DNA"/>
</dbReference>
<dbReference type="Proteomes" id="UP000030764">
    <property type="component" value="Unassembled WGS sequence"/>
</dbReference>
<name>A0A085LQ16_9BILA</name>
<feature type="region of interest" description="Disordered" evidence="1">
    <location>
        <begin position="1"/>
        <end position="26"/>
    </location>
</feature>
<dbReference type="AlphaFoldDB" id="A0A085LQ16"/>
<protein>
    <recommendedName>
        <fullName evidence="4">Peptidase aspartic putative domain-containing protein</fullName>
    </recommendedName>
</protein>
<feature type="compositionally biased region" description="Basic and acidic residues" evidence="1">
    <location>
        <begin position="8"/>
        <end position="23"/>
    </location>
</feature>
<keyword evidence="3" id="KW-1185">Reference proteome</keyword>
<evidence type="ECO:0008006" key="4">
    <source>
        <dbReference type="Google" id="ProtNLM"/>
    </source>
</evidence>
<accession>A0A085LQ16</accession>
<evidence type="ECO:0000313" key="3">
    <source>
        <dbReference type="Proteomes" id="UP000030764"/>
    </source>
</evidence>
<gene>
    <name evidence="2" type="ORF">M513_12050</name>
</gene>
<proteinExistence type="predicted"/>
<evidence type="ECO:0000256" key="1">
    <source>
        <dbReference type="SAM" id="MobiDB-lite"/>
    </source>
</evidence>
<reference evidence="2 3" key="1">
    <citation type="journal article" date="2014" name="Nat. Genet.">
        <title>Genome and transcriptome of the porcine whipworm Trichuris suis.</title>
        <authorList>
            <person name="Jex A.R."/>
            <person name="Nejsum P."/>
            <person name="Schwarz E.M."/>
            <person name="Hu L."/>
            <person name="Young N.D."/>
            <person name="Hall R.S."/>
            <person name="Korhonen P.K."/>
            <person name="Liao S."/>
            <person name="Thamsborg S."/>
            <person name="Xia J."/>
            <person name="Xu P."/>
            <person name="Wang S."/>
            <person name="Scheerlinck J.P."/>
            <person name="Hofmann A."/>
            <person name="Sternberg P.W."/>
            <person name="Wang J."/>
            <person name="Gasser R.B."/>
        </authorList>
    </citation>
    <scope>NUCLEOTIDE SEQUENCE [LARGE SCALE GENOMIC DNA]</scope>
    <source>
        <strain evidence="2">DCEP-RM93M</strain>
    </source>
</reference>
<evidence type="ECO:0000313" key="2">
    <source>
        <dbReference type="EMBL" id="KFD47062.1"/>
    </source>
</evidence>